<dbReference type="Gene3D" id="3.90.215.10">
    <property type="entry name" value="Gamma Fibrinogen, chain A, domain 1"/>
    <property type="match status" value="1"/>
</dbReference>
<proteinExistence type="predicted"/>
<evidence type="ECO:0000313" key="6">
    <source>
        <dbReference type="EMBL" id="MBS6635258.1"/>
    </source>
</evidence>
<feature type="signal peptide" evidence="4">
    <location>
        <begin position="1"/>
        <end position="40"/>
    </location>
</feature>
<feature type="chain" id="PRO_5038723024" description="Fibrinogen C-terminal domain-containing protein" evidence="4">
    <location>
        <begin position="41"/>
        <end position="1120"/>
    </location>
</feature>
<protein>
    <recommendedName>
        <fullName evidence="5">Fibrinogen C-terminal domain-containing protein</fullName>
    </recommendedName>
</protein>
<dbReference type="SUPFAM" id="SSF50998">
    <property type="entry name" value="Quinoprotein alcohol dehydrogenase-like"/>
    <property type="match status" value="1"/>
</dbReference>
<comment type="subcellular location">
    <subcellularLocation>
        <location evidence="1">Secreted</location>
        <location evidence="1">Extracellular space</location>
        <location evidence="1">Extracellular matrix</location>
    </subcellularLocation>
</comment>
<comment type="caution">
    <text evidence="6">The sequence shown here is derived from an EMBL/GenBank/DDBJ whole genome shotgun (WGS) entry which is preliminary data.</text>
</comment>
<feature type="region of interest" description="Disordered" evidence="3">
    <location>
        <begin position="856"/>
        <end position="893"/>
    </location>
</feature>
<keyword evidence="4" id="KW-0732">Signal</keyword>
<dbReference type="Gene3D" id="2.60.120.260">
    <property type="entry name" value="Galactose-binding domain-like"/>
    <property type="match status" value="1"/>
</dbReference>
<reference evidence="6" key="1">
    <citation type="submission" date="2021-02" db="EMBL/GenBank/DDBJ databases">
        <title>Infant gut strain persistence is associated with maternal origin, phylogeny, and functional potential including surface adhesion and iron acquisition.</title>
        <authorList>
            <person name="Lou Y.C."/>
        </authorList>
    </citation>
    <scope>NUCLEOTIDE SEQUENCE</scope>
    <source>
        <strain evidence="6">L1_008_092G1_dasL1_008_092G1_concoct_16</strain>
    </source>
</reference>
<accession>A0A943Y670</accession>
<dbReference type="Gene3D" id="2.60.40.10">
    <property type="entry name" value="Immunoglobulins"/>
    <property type="match status" value="1"/>
</dbReference>
<dbReference type="EMBL" id="JAGZXI010000008">
    <property type="protein sequence ID" value="MBS6635258.1"/>
    <property type="molecule type" value="Genomic_DNA"/>
</dbReference>
<evidence type="ECO:0000259" key="5">
    <source>
        <dbReference type="PROSITE" id="PS51406"/>
    </source>
</evidence>
<dbReference type="NCBIfam" id="NF040941">
    <property type="entry name" value="GGGWT_bact"/>
    <property type="match status" value="1"/>
</dbReference>
<dbReference type="RefSeq" id="WP_303953054.1">
    <property type="nucleotide sequence ID" value="NZ_JAGZXI010000008.1"/>
</dbReference>
<dbReference type="AlphaFoldDB" id="A0A943Y670"/>
<dbReference type="SUPFAM" id="SSF56496">
    <property type="entry name" value="Fibrinogen C-terminal domain-like"/>
    <property type="match status" value="1"/>
</dbReference>
<name>A0A943Y670_9MICC</name>
<gene>
    <name evidence="6" type="ORF">KH265_06340</name>
</gene>
<evidence type="ECO:0000256" key="3">
    <source>
        <dbReference type="SAM" id="MobiDB-lite"/>
    </source>
</evidence>
<evidence type="ECO:0000256" key="4">
    <source>
        <dbReference type="SAM" id="SignalP"/>
    </source>
</evidence>
<sequence length="1120" mass="122666">MKALFGMTGSGFSRSAMTRSTLCLSIATALALPASLPTLAPGAAVEKTAEQTNVQKDSSFYNGTTSERAAASCWEAKQANPEAKSGAYWLYTPTMSAPTQFYCDQETDGGGWVKIAEGRDGWTEGYEGQGDPAQLYSSAAPASSGLTLNQDQVRPFSSLPTATTPVQLSGTTINKLLNGMSPQDLADGYRFRRVLNTSGTKWQEVTVQRRQTSEWTWALRANAFWSNAVVQNPEEFSAYNDNSRRDWHDVTWQDHMLRGQDNGFKALLFEEMPKQDYRIGFRYGKDAPIAQDGTVPSMSDARNSYIYTAEGTSQSAFGYTQMFLRPKLTQNDLKLTEIGPQGTEASHRRALPNSRSATWRWRTSSKTSSGKTDELHTYVEAITEVKHDENSSTVFIGGDFMNLESSSGEVVNQSNIAGFDPKTGELRRDFHLTVNGQVKAVEALPNNRLAVGGYFTKVNGRDFSGFVVVDATTGEIAPEWESVSISNRIQGDELVVKTIHRRGDYVYIGGSFTHVKESDNAGIAYSRNIARFKLGAPSNGVPGIVSVDREWRQAFNGTVNGISTSEDNSHVYVAGYFTWLNDGLAYRVADITENQQKGGHWVYQNSEVPPGANVSDLMHETKVWGFQFDVQDAGSGVWVGGTEHLISRYDKSDMRPTYTAITLAGGDFQDLHLDQERKTLYGACHCGDFLYQDSHTKRAPLPESSVIHSVKLVAAFDPETGKMLPEFSPAIKGDHGFGIWESFVDSTGTLWVGGDIHHTLGVNGIQNTVGFARFEQRDVAPPATPQNLKVNLKDDKDSLTWDPVSDSDTVRYQILRGDRPIATVSGTSYEVDHRDNAHYFVRAVDTSDNYSASTGVQIAPSRLNPTPAPPESPSPIKPKPEEPQPTPTPKEQIVLPYGSTWNYVVSDKAPNRAKAWKYNFHFSLEDLANTTWHEGRAPIGLGYGKFNTRVPVHRYRPYNNIYAYTTIDLTRDQASRDLVLTTYADDAVAVAVNGQEVGRAGFGTRAALWNTTVAVHGVSADQAQKTPVTFTVPASQLKAGTNLIAVEVHGARSGWFTRPGVSFDLQATVTAAVPNPADPAAENEADGERVATAENAQQGRGVRTVRDGAGTRVPLAARRS</sequence>
<dbReference type="InterPro" id="IPR036056">
    <property type="entry name" value="Fibrinogen-like_C"/>
</dbReference>
<feature type="region of interest" description="Disordered" evidence="3">
    <location>
        <begin position="1075"/>
        <end position="1120"/>
    </location>
</feature>
<feature type="domain" description="Fibrinogen C-terminal" evidence="5">
    <location>
        <begin position="64"/>
        <end position="119"/>
    </location>
</feature>
<dbReference type="InterPro" id="IPR014716">
    <property type="entry name" value="Fibrinogen_a/b/g_C_1"/>
</dbReference>
<evidence type="ECO:0000256" key="2">
    <source>
        <dbReference type="ARBA" id="ARBA00022530"/>
    </source>
</evidence>
<feature type="compositionally biased region" description="Pro residues" evidence="3">
    <location>
        <begin position="866"/>
        <end position="888"/>
    </location>
</feature>
<keyword evidence="2" id="KW-0964">Secreted</keyword>
<dbReference type="PROSITE" id="PS51406">
    <property type="entry name" value="FIBRINOGEN_C_2"/>
    <property type="match status" value="1"/>
</dbReference>
<evidence type="ECO:0000256" key="1">
    <source>
        <dbReference type="ARBA" id="ARBA00004498"/>
    </source>
</evidence>
<dbReference type="GO" id="GO:0005975">
    <property type="term" value="P:carbohydrate metabolic process"/>
    <property type="evidence" value="ECO:0007669"/>
    <property type="project" value="UniProtKB-ARBA"/>
</dbReference>
<dbReference type="InterPro" id="IPR013783">
    <property type="entry name" value="Ig-like_fold"/>
</dbReference>
<keyword evidence="2" id="KW-0272">Extracellular matrix</keyword>
<evidence type="ECO:0000313" key="7">
    <source>
        <dbReference type="Proteomes" id="UP000739069"/>
    </source>
</evidence>
<dbReference type="InterPro" id="IPR002181">
    <property type="entry name" value="Fibrinogen_a/b/g_C_dom"/>
</dbReference>
<dbReference type="InterPro" id="IPR011047">
    <property type="entry name" value="Quinoprotein_ADH-like_sf"/>
</dbReference>
<dbReference type="Proteomes" id="UP000739069">
    <property type="component" value="Unassembled WGS sequence"/>
</dbReference>
<organism evidence="6 7">
    <name type="scientific">Rothia mucilaginosa</name>
    <dbReference type="NCBI Taxonomy" id="43675"/>
    <lineage>
        <taxon>Bacteria</taxon>
        <taxon>Bacillati</taxon>
        <taxon>Actinomycetota</taxon>
        <taxon>Actinomycetes</taxon>
        <taxon>Micrococcales</taxon>
        <taxon>Micrococcaceae</taxon>
        <taxon>Rothia</taxon>
    </lineage>
</organism>